<evidence type="ECO:0000256" key="1">
    <source>
        <dbReference type="SAM" id="Phobius"/>
    </source>
</evidence>
<keyword evidence="1" id="KW-1133">Transmembrane helix</keyword>
<dbReference type="EMBL" id="FMAU01000002">
    <property type="protein sequence ID" value="SCC01498.1"/>
    <property type="molecule type" value="Genomic_DNA"/>
</dbReference>
<dbReference type="InterPro" id="IPR010773">
    <property type="entry name" value="Mycophage_PG1_Gp7"/>
</dbReference>
<evidence type="ECO:0000313" key="2">
    <source>
        <dbReference type="EMBL" id="SCC01498.1"/>
    </source>
</evidence>
<name>A0A0V8HI49_9BACI</name>
<feature type="transmembrane region" description="Helical" evidence="1">
    <location>
        <begin position="61"/>
        <end position="84"/>
    </location>
</feature>
<keyword evidence="1" id="KW-0472">Membrane</keyword>
<dbReference type="OrthoDB" id="4722315at2"/>
<keyword evidence="3" id="KW-1185">Reference proteome</keyword>
<feature type="transmembrane region" description="Helical" evidence="1">
    <location>
        <begin position="6"/>
        <end position="24"/>
    </location>
</feature>
<dbReference type="Proteomes" id="UP000181997">
    <property type="component" value="Unassembled WGS sequence"/>
</dbReference>
<evidence type="ECO:0008006" key="4">
    <source>
        <dbReference type="Google" id="ProtNLM"/>
    </source>
</evidence>
<evidence type="ECO:0000313" key="3">
    <source>
        <dbReference type="Proteomes" id="UP000181997"/>
    </source>
</evidence>
<gene>
    <name evidence="2" type="ORF">GA0061094_1860</name>
</gene>
<dbReference type="Pfam" id="PF07098">
    <property type="entry name" value="DUF1360"/>
    <property type="match status" value="1"/>
</dbReference>
<accession>A0A0V8HI49</accession>
<dbReference type="RefSeq" id="WP_032089126.1">
    <property type="nucleotide sequence ID" value="NZ_FMAU01000002.1"/>
</dbReference>
<sequence length="119" mass="13414">MDLSLVQLLALGFAIFRMTHLIVFDKITEWMRAPFFDEVKEVEDGVEEIYLIPKTTGLKGFIGQLLSCYWCTGIWVSLFLYGGYLLFPVIFGPLTTLLAVAGVAAIIEAAVQYWNRESV</sequence>
<protein>
    <recommendedName>
        <fullName evidence="4">Sporulation protein YjcA</fullName>
    </recommendedName>
</protein>
<reference evidence="3" key="1">
    <citation type="submission" date="2016-08" db="EMBL/GenBank/DDBJ databases">
        <authorList>
            <person name="Varghese N."/>
            <person name="Submissions Spin"/>
        </authorList>
    </citation>
    <scope>NUCLEOTIDE SEQUENCE [LARGE SCALE GENOMIC DNA]</scope>
    <source>
        <strain evidence="3">SGD-1123</strain>
    </source>
</reference>
<keyword evidence="1" id="KW-0812">Transmembrane</keyword>
<feature type="transmembrane region" description="Helical" evidence="1">
    <location>
        <begin position="90"/>
        <end position="111"/>
    </location>
</feature>
<dbReference type="AlphaFoldDB" id="A0A0V8HI49"/>
<organism evidence="2 3">
    <name type="scientific">[Bacillus] enclensis</name>
    <dbReference type="NCBI Taxonomy" id="1402860"/>
    <lineage>
        <taxon>Bacteria</taxon>
        <taxon>Bacillati</taxon>
        <taxon>Bacillota</taxon>
        <taxon>Bacilli</taxon>
        <taxon>Bacillales</taxon>
        <taxon>Bacillaceae</taxon>
        <taxon>Rossellomorea</taxon>
    </lineage>
</organism>
<proteinExistence type="predicted"/>